<dbReference type="InterPro" id="IPR013762">
    <property type="entry name" value="Integrase-like_cat_sf"/>
</dbReference>
<accession>A0A6P1DRJ9</accession>
<comment type="caution">
    <text evidence="5">The sequence shown here is derived from an EMBL/GenBank/DDBJ whole genome shotgun (WGS) entry which is preliminary data.</text>
</comment>
<protein>
    <submittedName>
        <fullName evidence="5">Tyrosine-type recombinase/integrase</fullName>
    </submittedName>
</protein>
<dbReference type="GO" id="GO:0003677">
    <property type="term" value="F:DNA binding"/>
    <property type="evidence" value="ECO:0007669"/>
    <property type="project" value="InterPro"/>
</dbReference>
<evidence type="ECO:0000256" key="3">
    <source>
        <dbReference type="ARBA" id="ARBA00023172"/>
    </source>
</evidence>
<evidence type="ECO:0000313" key="5">
    <source>
        <dbReference type="EMBL" id="NEX20678.1"/>
    </source>
</evidence>
<dbReference type="CDD" id="cd00797">
    <property type="entry name" value="INT_RitB_C_like"/>
    <property type="match status" value="1"/>
</dbReference>
<dbReference type="GO" id="GO:0006310">
    <property type="term" value="P:DNA recombination"/>
    <property type="evidence" value="ECO:0007669"/>
    <property type="project" value="UniProtKB-KW"/>
</dbReference>
<dbReference type="EMBL" id="JAAIJR010000034">
    <property type="protein sequence ID" value="NEX20678.1"/>
    <property type="molecule type" value="Genomic_DNA"/>
</dbReference>
<reference evidence="5 6" key="2">
    <citation type="submission" date="2020-02" db="EMBL/GenBank/DDBJ databases">
        <title>Genome sequences of Thiorhodococcus mannitoliphagus and Thiorhodococcus minor, purple sulfur photosynthetic bacteria in the gammaproteobacterial family, Chromatiaceae.</title>
        <authorList>
            <person name="Aviles F.A."/>
            <person name="Meyer T.E."/>
            <person name="Kyndt J.A."/>
        </authorList>
    </citation>
    <scope>NUCLEOTIDE SEQUENCE [LARGE SCALE GENOMIC DNA]</scope>
    <source>
        <strain evidence="5 6">DSM 18266</strain>
    </source>
</reference>
<gene>
    <name evidence="5" type="ORF">G3480_10210</name>
</gene>
<name>A0A6P1DRJ9_9GAMM</name>
<dbReference type="PANTHER" id="PTHR30349:SF81">
    <property type="entry name" value="TYROSINE RECOMBINASE XERC"/>
    <property type="match status" value="1"/>
</dbReference>
<keyword evidence="2" id="KW-0229">DNA integration</keyword>
<reference evidence="6" key="1">
    <citation type="journal article" date="2020" name="Microbiol. Resour. Announc.">
        <title>Draft Genome Sequences of Thiorhodococcus mannitoliphagus and Thiorhodococcus minor, Purple Sulfur Photosynthetic Bacteria in the Gammaproteobacterial Family Chromatiaceae.</title>
        <authorList>
            <person name="Aviles F.A."/>
            <person name="Meyer T.E."/>
            <person name="Kyndt J.A."/>
        </authorList>
    </citation>
    <scope>NUCLEOTIDE SEQUENCE [LARGE SCALE GENOMIC DNA]</scope>
    <source>
        <strain evidence="6">DSM 18266</strain>
    </source>
</reference>
<dbReference type="AlphaFoldDB" id="A0A6P1DRJ9"/>
<organism evidence="5 6">
    <name type="scientific">Thiorhodococcus mannitoliphagus</name>
    <dbReference type="NCBI Taxonomy" id="329406"/>
    <lineage>
        <taxon>Bacteria</taxon>
        <taxon>Pseudomonadati</taxon>
        <taxon>Pseudomonadota</taxon>
        <taxon>Gammaproteobacteria</taxon>
        <taxon>Chromatiales</taxon>
        <taxon>Chromatiaceae</taxon>
        <taxon>Thiorhodococcus</taxon>
    </lineage>
</organism>
<keyword evidence="6" id="KW-1185">Reference proteome</keyword>
<evidence type="ECO:0000256" key="1">
    <source>
        <dbReference type="ARBA" id="ARBA00022829"/>
    </source>
</evidence>
<dbReference type="InterPro" id="IPR002104">
    <property type="entry name" value="Integrase_catalytic"/>
</dbReference>
<dbReference type="InterPro" id="IPR050090">
    <property type="entry name" value="Tyrosine_recombinase_XerCD"/>
</dbReference>
<dbReference type="RefSeq" id="WP_164653786.1">
    <property type="nucleotide sequence ID" value="NZ_JAAIJR010000034.1"/>
</dbReference>
<dbReference type="Proteomes" id="UP000471640">
    <property type="component" value="Unassembled WGS sequence"/>
</dbReference>
<evidence type="ECO:0000313" key="6">
    <source>
        <dbReference type="Proteomes" id="UP000471640"/>
    </source>
</evidence>
<dbReference type="InterPro" id="IPR011010">
    <property type="entry name" value="DNA_brk_join_enz"/>
</dbReference>
<dbReference type="SUPFAM" id="SSF56349">
    <property type="entry name" value="DNA breaking-rejoining enzymes"/>
    <property type="match status" value="1"/>
</dbReference>
<sequence>MKTLAHALEEYLTLRRALGFWMDEAQRLLPRFLAFLEQHGSVHITSELALQWATQSPTLSPAEGARRLTLVRGFARFRAAMDPQSQVPAIGLLSARAQRAIPYLYTETEVAQLLEAAAQLPSPTGLRAQSAVTALGLLSVTGMRVGELLALDDADVDLTLGEVTIRHGKFGKARLLPLHATTQKALRAYVAARDRVFPIAPTPSFLVSEQGTRLSQWSLRRTFVQLSRQIGLRGATDRHGPRLHDFRHRFAVEVLLRWYREEVDVERHLPELSTYLGHVKVADTFWYLSATPELLQLALDRLEQGLPLQVWP</sequence>
<dbReference type="Gene3D" id="1.10.443.10">
    <property type="entry name" value="Intergrase catalytic core"/>
    <property type="match status" value="1"/>
</dbReference>
<evidence type="ECO:0000259" key="4">
    <source>
        <dbReference type="PROSITE" id="PS51898"/>
    </source>
</evidence>
<dbReference type="PANTHER" id="PTHR30349">
    <property type="entry name" value="PHAGE INTEGRASE-RELATED"/>
    <property type="match status" value="1"/>
</dbReference>
<feature type="domain" description="Tyr recombinase" evidence="4">
    <location>
        <begin position="99"/>
        <end position="300"/>
    </location>
</feature>
<dbReference type="GO" id="GO:0015074">
    <property type="term" value="P:DNA integration"/>
    <property type="evidence" value="ECO:0007669"/>
    <property type="project" value="UniProtKB-KW"/>
</dbReference>
<dbReference type="PROSITE" id="PS51898">
    <property type="entry name" value="TYR_RECOMBINASE"/>
    <property type="match status" value="1"/>
</dbReference>
<proteinExistence type="predicted"/>
<dbReference type="GO" id="GO:0007059">
    <property type="term" value="P:chromosome segregation"/>
    <property type="evidence" value="ECO:0007669"/>
    <property type="project" value="UniProtKB-KW"/>
</dbReference>
<dbReference type="Pfam" id="PF00589">
    <property type="entry name" value="Phage_integrase"/>
    <property type="match status" value="1"/>
</dbReference>
<evidence type="ECO:0000256" key="2">
    <source>
        <dbReference type="ARBA" id="ARBA00022908"/>
    </source>
</evidence>
<keyword evidence="3" id="KW-0233">DNA recombination</keyword>
<keyword evidence="1" id="KW-0159">Chromosome partition</keyword>